<sequence>MAFTTPPPLVRYAATAAASSPWVGSAPTLRPARVAPPMRRRAAAPPPLPAPHMSIPRPAADALDAADAEEDAAAAADEGAPPPLYGADAYFAAQDAAAAAAGRGPPVDPPGAPPRFRMLVVGSGTRECALAKILHDSSRVHGLYYCPDEAGVCAIEASKVANSTGVSAYAPGDIVRFCRWALVDAVFVGPDRGGCVGAEVEEELAASGITVFGADVGGMLLEGVVSVDDCVRPMAEAMAAAAEGGDGKVAA</sequence>
<evidence type="ECO:0000313" key="1">
    <source>
        <dbReference type="EMBL" id="KAK1866996.1"/>
    </source>
</evidence>
<keyword evidence="2" id="KW-1185">Reference proteome</keyword>
<evidence type="ECO:0000313" key="2">
    <source>
        <dbReference type="Proteomes" id="UP000798662"/>
    </source>
</evidence>
<dbReference type="EMBL" id="CM020620">
    <property type="protein sequence ID" value="KAK1866996.1"/>
    <property type="molecule type" value="Genomic_DNA"/>
</dbReference>
<name>A0ACC3CAJ8_PYRYE</name>
<proteinExistence type="predicted"/>
<organism evidence="1 2">
    <name type="scientific">Pyropia yezoensis</name>
    <name type="common">Susabi-nori</name>
    <name type="synonym">Porphyra yezoensis</name>
    <dbReference type="NCBI Taxonomy" id="2788"/>
    <lineage>
        <taxon>Eukaryota</taxon>
        <taxon>Rhodophyta</taxon>
        <taxon>Bangiophyceae</taxon>
        <taxon>Bangiales</taxon>
        <taxon>Bangiaceae</taxon>
        <taxon>Pyropia</taxon>
    </lineage>
</organism>
<comment type="caution">
    <text evidence="1">The sequence shown here is derived from an EMBL/GenBank/DDBJ whole genome shotgun (WGS) entry which is preliminary data.</text>
</comment>
<accession>A0ACC3CAJ8</accession>
<gene>
    <name evidence="1" type="ORF">I4F81_009508</name>
</gene>
<dbReference type="Proteomes" id="UP000798662">
    <property type="component" value="Chromosome 3"/>
</dbReference>
<protein>
    <submittedName>
        <fullName evidence="1">Uncharacterized protein</fullName>
    </submittedName>
</protein>
<reference evidence="1" key="1">
    <citation type="submission" date="2019-11" db="EMBL/GenBank/DDBJ databases">
        <title>Nori genome reveals adaptations in red seaweeds to the harsh intertidal environment.</title>
        <authorList>
            <person name="Wang D."/>
            <person name="Mao Y."/>
        </authorList>
    </citation>
    <scope>NUCLEOTIDE SEQUENCE</scope>
    <source>
        <tissue evidence="1">Gametophyte</tissue>
    </source>
</reference>